<dbReference type="InterPro" id="IPR015943">
    <property type="entry name" value="WD40/YVTN_repeat-like_dom_sf"/>
</dbReference>
<dbReference type="GeneID" id="89454006"/>
<dbReference type="InterPro" id="IPR009722">
    <property type="entry name" value="YjiK/CarP"/>
</dbReference>
<dbReference type="SUPFAM" id="SSF63825">
    <property type="entry name" value="YWTD domain"/>
    <property type="match status" value="1"/>
</dbReference>
<organism evidence="5 6">
    <name type="scientific">Croceibacter atlanticus (strain ATCC BAA-628 / JCM 21780 / CIP 108009 / IAM 15332 / KCTC 12090 / HTCC2559)</name>
    <dbReference type="NCBI Taxonomy" id="216432"/>
    <lineage>
        <taxon>Bacteria</taxon>
        <taxon>Pseudomonadati</taxon>
        <taxon>Bacteroidota</taxon>
        <taxon>Flavobacteriia</taxon>
        <taxon>Flavobacteriales</taxon>
        <taxon>Flavobacteriaceae</taxon>
        <taxon>Croceibacter</taxon>
    </lineage>
</organism>
<evidence type="ECO:0000313" key="5">
    <source>
        <dbReference type="EMBL" id="EAP86639.1"/>
    </source>
</evidence>
<sequence length="296" mass="33635">MRRLEVTIILAILAVSAIIIYFFSKHGYYAQSIEDYTYSIETNWELPGALKEVSGISWVKDSTIAAVQDENGIIFHYNLHEMKITDTIAFGERGDYEGLAIKDSTAYVMRSDGLLFEVSNYTSKTKQSVTTYQTIFESKHNVESLAYDEDNNRLLIIAKDRDPKSKHNKGVYAFSLDSKKMAKNPIVTIDLKDKSFSEFSTKKVQKTFRPSDIAIHPKTKEFYVLEGVNPKLIILSPQGKVKKIQLLNPDDFQQPEGITFSKDGALYISNEFHATDANILHVLLEEKTVKKDSIKK</sequence>
<evidence type="ECO:0000256" key="1">
    <source>
        <dbReference type="ARBA" id="ARBA00004236"/>
    </source>
</evidence>
<accession>A3UA03</accession>
<protein>
    <recommendedName>
        <fullName evidence="7">SdiA-regulated domain-containing protein</fullName>
    </recommendedName>
</protein>
<dbReference type="EMBL" id="CP002046">
    <property type="protein sequence ID" value="EAP86639.1"/>
    <property type="molecule type" value="Genomic_DNA"/>
</dbReference>
<evidence type="ECO:0000256" key="3">
    <source>
        <dbReference type="ARBA" id="ARBA00023136"/>
    </source>
</evidence>
<gene>
    <name evidence="5" type="ordered locus">CA2559_11403</name>
</gene>
<keyword evidence="6" id="KW-1185">Reference proteome</keyword>
<comment type="subcellular location">
    <subcellularLocation>
        <location evidence="1">Cell membrane</location>
    </subcellularLocation>
</comment>
<dbReference type="Proteomes" id="UP000002297">
    <property type="component" value="Chromosome"/>
</dbReference>
<feature type="transmembrane region" description="Helical" evidence="4">
    <location>
        <begin position="6"/>
        <end position="23"/>
    </location>
</feature>
<evidence type="ECO:0000256" key="4">
    <source>
        <dbReference type="SAM" id="Phobius"/>
    </source>
</evidence>
<dbReference type="eggNOG" id="COG3204">
    <property type="taxonomic scope" value="Bacteria"/>
</dbReference>
<dbReference type="RefSeq" id="WP_013188020.1">
    <property type="nucleotide sequence ID" value="NC_014230.1"/>
</dbReference>
<dbReference type="OrthoDB" id="5292493at2"/>
<reference evidence="5 6" key="1">
    <citation type="journal article" date="2010" name="J. Bacteriol.">
        <title>The complete genome sequence of Croceibacter atlanticus HTCC2559T.</title>
        <authorList>
            <person name="Oh H.M."/>
            <person name="Kang I."/>
            <person name="Ferriera S."/>
            <person name="Giovannoni S.J."/>
            <person name="Cho J.C."/>
        </authorList>
    </citation>
    <scope>NUCLEOTIDE SEQUENCE [LARGE SCALE GENOMIC DNA]</scope>
    <source>
        <strain evidence="6">ATCC BAA-628 / HTCC2559 / KCTC 12090</strain>
    </source>
</reference>
<keyword evidence="2" id="KW-1003">Cell membrane</keyword>
<proteinExistence type="predicted"/>
<dbReference type="AlphaFoldDB" id="A3UA03"/>
<name>A3UA03_CROAH</name>
<dbReference type="GO" id="GO:0005886">
    <property type="term" value="C:plasma membrane"/>
    <property type="evidence" value="ECO:0007669"/>
    <property type="project" value="UniProtKB-SubCell"/>
</dbReference>
<keyword evidence="4" id="KW-1133">Transmembrane helix</keyword>
<dbReference type="Gene3D" id="2.130.10.10">
    <property type="entry name" value="YVTN repeat-like/Quinoprotein amine dehydrogenase"/>
    <property type="match status" value="1"/>
</dbReference>
<dbReference type="Pfam" id="PF06977">
    <property type="entry name" value="SdiA-regulated"/>
    <property type="match status" value="1"/>
</dbReference>
<keyword evidence="3 4" id="KW-0472">Membrane</keyword>
<keyword evidence="4" id="KW-0812">Transmembrane</keyword>
<dbReference type="HOGENOM" id="CLU_080100_0_0_10"/>
<evidence type="ECO:0008006" key="7">
    <source>
        <dbReference type="Google" id="ProtNLM"/>
    </source>
</evidence>
<evidence type="ECO:0000256" key="2">
    <source>
        <dbReference type="ARBA" id="ARBA00022475"/>
    </source>
</evidence>
<dbReference type="STRING" id="216432.CA2559_11403"/>
<evidence type="ECO:0000313" key="6">
    <source>
        <dbReference type="Proteomes" id="UP000002297"/>
    </source>
</evidence>
<dbReference type="KEGG" id="cat:CA2559_11403"/>